<dbReference type="Pfam" id="PF13561">
    <property type="entry name" value="adh_short_C2"/>
    <property type="match status" value="1"/>
</dbReference>
<dbReference type="Gene3D" id="3.40.50.720">
    <property type="entry name" value="NAD(P)-binding Rossmann-like Domain"/>
    <property type="match status" value="1"/>
</dbReference>
<gene>
    <name evidence="2" type="primary">fabG</name>
    <name evidence="2" type="ORF">L9S41_16380</name>
</gene>
<dbReference type="InterPro" id="IPR002347">
    <property type="entry name" value="SDR_fam"/>
</dbReference>
<dbReference type="PANTHER" id="PTHR42879">
    <property type="entry name" value="3-OXOACYL-(ACYL-CARRIER-PROTEIN) REDUCTASE"/>
    <property type="match status" value="1"/>
</dbReference>
<dbReference type="EMBL" id="CP092109">
    <property type="protein sequence ID" value="UWZ79238.1"/>
    <property type="molecule type" value="Genomic_DNA"/>
</dbReference>
<evidence type="ECO:0000256" key="1">
    <source>
        <dbReference type="ARBA" id="ARBA00006484"/>
    </source>
</evidence>
<dbReference type="InterPro" id="IPR050259">
    <property type="entry name" value="SDR"/>
</dbReference>
<dbReference type="GO" id="GO:0004316">
    <property type="term" value="F:3-oxoacyl-[acyl-carrier-protein] reductase (NADPH) activity"/>
    <property type="evidence" value="ECO:0007669"/>
    <property type="project" value="UniProtKB-EC"/>
</dbReference>
<dbReference type="PRINTS" id="PR00080">
    <property type="entry name" value="SDRFAMILY"/>
</dbReference>
<comment type="similarity">
    <text evidence="1">Belongs to the short-chain dehydrogenases/reductases (SDR) family.</text>
</comment>
<reference evidence="2" key="1">
    <citation type="journal article" date="2022" name="Environ. Microbiol.">
        <title>Geoalkalibacter halelectricus SAP #1 sp. nov. possessing extracellular electron transfer and mineral#reducing capabilities from a haloalkaline environment.</title>
        <authorList>
            <person name="Yadav S."/>
            <person name="Singh R."/>
            <person name="Sundharam S.S."/>
            <person name="Chaudhary S."/>
            <person name="Krishnamurthi S."/>
            <person name="Patil S.A."/>
        </authorList>
    </citation>
    <scope>NUCLEOTIDE SEQUENCE</scope>
    <source>
        <strain evidence="2">SAP-1</strain>
    </source>
</reference>
<dbReference type="EC" id="1.1.1.100" evidence="2"/>
<proteinExistence type="inferred from homology"/>
<dbReference type="NCBIfam" id="NF004200">
    <property type="entry name" value="PRK05653.1-5"/>
    <property type="match status" value="1"/>
</dbReference>
<sequence>MAEIALVTGGSKGIGAAIALALAADGFDIWLNYRSDSAGAEQVAAKVRELGRECLLVPFDVADADAVNTALEPLLEKQAPYVLVNNAGFARDGLMIWMKKEDWRDVMAVHLDGFFHVTKPVVTQMIKKRRGRIINIVSTSGESGVPGQVNYSSAKAGLIGATKALAGEVAKRNILVNAVSPGFIETEMIQEFPKDRILPMIPLGRVGKPEEVAGLVGFLCSDKATYITGQVFSVNGGAYM</sequence>
<dbReference type="RefSeq" id="WP_260747595.1">
    <property type="nucleotide sequence ID" value="NZ_CP092109.1"/>
</dbReference>
<dbReference type="PRINTS" id="PR00081">
    <property type="entry name" value="GDHRDH"/>
</dbReference>
<dbReference type="SUPFAM" id="SSF51735">
    <property type="entry name" value="NAD(P)-binding Rossmann-fold domains"/>
    <property type="match status" value="1"/>
</dbReference>
<dbReference type="InterPro" id="IPR036291">
    <property type="entry name" value="NAD(P)-bd_dom_sf"/>
</dbReference>
<keyword evidence="3" id="KW-1185">Reference proteome</keyword>
<protein>
    <submittedName>
        <fullName evidence="2">3-oxoacyl-ACP reductase FabG</fullName>
        <ecNumber evidence="2">1.1.1.100</ecNumber>
    </submittedName>
</protein>
<organism evidence="2 3">
    <name type="scientific">Geoalkalibacter halelectricus</name>
    <dbReference type="NCBI Taxonomy" id="2847045"/>
    <lineage>
        <taxon>Bacteria</taxon>
        <taxon>Pseudomonadati</taxon>
        <taxon>Thermodesulfobacteriota</taxon>
        <taxon>Desulfuromonadia</taxon>
        <taxon>Desulfuromonadales</taxon>
        <taxon>Geoalkalibacteraceae</taxon>
        <taxon>Geoalkalibacter</taxon>
    </lineage>
</organism>
<evidence type="ECO:0000313" key="2">
    <source>
        <dbReference type="EMBL" id="UWZ79238.1"/>
    </source>
</evidence>
<accession>A0ABY5ZKY1</accession>
<dbReference type="NCBIfam" id="NF009466">
    <property type="entry name" value="PRK12826.1-2"/>
    <property type="match status" value="1"/>
</dbReference>
<keyword evidence="2" id="KW-0560">Oxidoreductase</keyword>
<dbReference type="PANTHER" id="PTHR42879:SF2">
    <property type="entry name" value="3-OXOACYL-[ACYL-CARRIER-PROTEIN] REDUCTASE FABG"/>
    <property type="match status" value="1"/>
</dbReference>
<dbReference type="Proteomes" id="UP001060414">
    <property type="component" value="Chromosome"/>
</dbReference>
<evidence type="ECO:0000313" key="3">
    <source>
        <dbReference type="Proteomes" id="UP001060414"/>
    </source>
</evidence>
<name>A0ABY5ZKY1_9BACT</name>